<keyword evidence="2" id="KW-0547">Nucleotide-binding</keyword>
<evidence type="ECO:0000256" key="1">
    <source>
        <dbReference type="ARBA" id="ARBA00022516"/>
    </source>
</evidence>
<evidence type="ECO:0000256" key="3">
    <source>
        <dbReference type="ARBA" id="ARBA00022777"/>
    </source>
</evidence>
<proteinExistence type="predicted"/>
<evidence type="ECO:0000259" key="6">
    <source>
        <dbReference type="Pfam" id="PF00288"/>
    </source>
</evidence>
<feature type="domain" description="GHMP kinase N-terminal" evidence="6">
    <location>
        <begin position="94"/>
        <end position="180"/>
    </location>
</feature>
<evidence type="ECO:0000256" key="5">
    <source>
        <dbReference type="ARBA" id="ARBA00023098"/>
    </source>
</evidence>
<dbReference type="InterPro" id="IPR006204">
    <property type="entry name" value="GHMP_kinase_N_dom"/>
</dbReference>
<dbReference type="Gene3D" id="3.30.230.120">
    <property type="match status" value="1"/>
</dbReference>
<keyword evidence="1" id="KW-0444">Lipid biosynthesis</keyword>
<organism evidence="7 8">
    <name type="scientific">Polyangium fumosum</name>
    <dbReference type="NCBI Taxonomy" id="889272"/>
    <lineage>
        <taxon>Bacteria</taxon>
        <taxon>Pseudomonadati</taxon>
        <taxon>Myxococcota</taxon>
        <taxon>Polyangia</taxon>
        <taxon>Polyangiales</taxon>
        <taxon>Polyangiaceae</taxon>
        <taxon>Polyangium</taxon>
    </lineage>
</organism>
<keyword evidence="5" id="KW-0443">Lipid metabolism</keyword>
<dbReference type="InterPro" id="IPR001174">
    <property type="entry name" value="HddA/FKP"/>
</dbReference>
<dbReference type="SUPFAM" id="SSF55060">
    <property type="entry name" value="GHMP Kinase, C-terminal domain"/>
    <property type="match status" value="1"/>
</dbReference>
<evidence type="ECO:0000313" key="7">
    <source>
        <dbReference type="EMBL" id="TKD06554.1"/>
    </source>
</evidence>
<dbReference type="EMBL" id="SSMQ01000018">
    <property type="protein sequence ID" value="TKD06554.1"/>
    <property type="molecule type" value="Genomic_DNA"/>
</dbReference>
<evidence type="ECO:0000256" key="4">
    <source>
        <dbReference type="ARBA" id="ARBA00022840"/>
    </source>
</evidence>
<evidence type="ECO:0000256" key="2">
    <source>
        <dbReference type="ARBA" id="ARBA00022741"/>
    </source>
</evidence>
<dbReference type="Proteomes" id="UP000309215">
    <property type="component" value="Unassembled WGS sequence"/>
</dbReference>
<dbReference type="PANTHER" id="PTHR43290">
    <property type="entry name" value="MEVALONATE KINASE"/>
    <property type="match status" value="1"/>
</dbReference>
<gene>
    <name evidence="7" type="ORF">E8A74_18760</name>
</gene>
<dbReference type="PANTHER" id="PTHR43290:SF1">
    <property type="entry name" value="GLUCURONOKINASE 1-RELATED"/>
    <property type="match status" value="1"/>
</dbReference>
<evidence type="ECO:0000313" key="8">
    <source>
        <dbReference type="Proteomes" id="UP000309215"/>
    </source>
</evidence>
<dbReference type="Pfam" id="PF00288">
    <property type="entry name" value="GHMP_kinases_N"/>
    <property type="match status" value="1"/>
</dbReference>
<sequence>MTTCAVPMPYARSARSPQRHAVASAPMRVSFAGGGSDLPPFVEGLPGRVVGSAIGLRVRALVEPFDRGWVRLEVPVAEETTTRRSHEPPSSELAFRLLEAALARTGVTDGVKLRIDTDVAPGAGLGGSASTAVAALSALRWSVGEVTAVEELAREATTMEREGLSIVCGAQDATFAACGGMLDLTFGEAGCTRIERVTPEEALAAELEAGLLLVDTRVRRVSGEVLEQVDAAAALANVADLVESATQVAAALREGSLGRALAGMRRSAMAKVRRAPSASALATELGHRLAGLGVEVIRACGAGGGGHVLVWAPEARHGEILRALGPATVRKPALSAPGVRIEPA</sequence>
<dbReference type="InterPro" id="IPR036554">
    <property type="entry name" value="GHMP_kinase_C_sf"/>
</dbReference>
<keyword evidence="8" id="KW-1185">Reference proteome</keyword>
<dbReference type="AlphaFoldDB" id="A0A4U1JB41"/>
<keyword evidence="4" id="KW-0067">ATP-binding</keyword>
<dbReference type="PRINTS" id="PR00960">
    <property type="entry name" value="LMBPPROTEIN"/>
</dbReference>
<dbReference type="GO" id="GO:0004496">
    <property type="term" value="F:mevalonate kinase activity"/>
    <property type="evidence" value="ECO:0007669"/>
    <property type="project" value="InterPro"/>
</dbReference>
<dbReference type="SUPFAM" id="SSF54211">
    <property type="entry name" value="Ribosomal protein S5 domain 2-like"/>
    <property type="match status" value="1"/>
</dbReference>
<dbReference type="GO" id="GO:0005524">
    <property type="term" value="F:ATP binding"/>
    <property type="evidence" value="ECO:0007669"/>
    <property type="project" value="UniProtKB-KW"/>
</dbReference>
<accession>A0A4U1JB41</accession>
<keyword evidence="3" id="KW-0808">Transferase</keyword>
<comment type="caution">
    <text evidence="7">The sequence shown here is derived from an EMBL/GenBank/DDBJ whole genome shotgun (WGS) entry which is preliminary data.</text>
</comment>
<reference evidence="7 8" key="1">
    <citation type="submission" date="2019-04" db="EMBL/GenBank/DDBJ databases">
        <authorList>
            <person name="Li Y."/>
            <person name="Wang J."/>
        </authorList>
    </citation>
    <scope>NUCLEOTIDE SEQUENCE [LARGE SCALE GENOMIC DNA]</scope>
    <source>
        <strain evidence="7 8">DSM 14668</strain>
    </source>
</reference>
<dbReference type="GO" id="GO:0005829">
    <property type="term" value="C:cytosol"/>
    <property type="evidence" value="ECO:0007669"/>
    <property type="project" value="TreeGrafter"/>
</dbReference>
<dbReference type="GO" id="GO:0019287">
    <property type="term" value="P:isopentenyl diphosphate biosynthetic process, mevalonate pathway"/>
    <property type="evidence" value="ECO:0007669"/>
    <property type="project" value="TreeGrafter"/>
</dbReference>
<dbReference type="InterPro" id="IPR006205">
    <property type="entry name" value="Mev_gal_kin"/>
</dbReference>
<dbReference type="OrthoDB" id="128417at2"/>
<keyword evidence="3" id="KW-0418">Kinase</keyword>
<protein>
    <recommendedName>
        <fullName evidence="6">GHMP kinase N-terminal domain-containing protein</fullName>
    </recommendedName>
</protein>
<dbReference type="InterPro" id="IPR020568">
    <property type="entry name" value="Ribosomal_Su5_D2-typ_SF"/>
</dbReference>
<name>A0A4U1JB41_9BACT</name>